<reference evidence="1 2" key="1">
    <citation type="submission" date="2023-10" db="EMBL/GenBank/DDBJ databases">
        <title>Niallia locisalis sp.nov. isolated from a salt pond sample.</title>
        <authorList>
            <person name="Li X.-J."/>
            <person name="Dong L."/>
        </authorList>
    </citation>
    <scope>NUCLEOTIDE SEQUENCE [LARGE SCALE GENOMIC DNA]</scope>
    <source>
        <strain evidence="1 2">DSM 29761</strain>
    </source>
</reference>
<sequence>MTYTIVTGAFPGLPGYDIAHYYPGFHHFLYPYYYHNHITHIVQPYTLVPYHL</sequence>
<dbReference type="RefSeq" id="WP_338448402.1">
    <property type="nucleotide sequence ID" value="NZ_CP137640.1"/>
</dbReference>
<evidence type="ECO:0000313" key="2">
    <source>
        <dbReference type="Proteomes" id="UP001357223"/>
    </source>
</evidence>
<organism evidence="1 2">
    <name type="scientific">Niallia oryzisoli</name>
    <dbReference type="NCBI Taxonomy" id="1737571"/>
    <lineage>
        <taxon>Bacteria</taxon>
        <taxon>Bacillati</taxon>
        <taxon>Bacillota</taxon>
        <taxon>Bacilli</taxon>
        <taxon>Bacillales</taxon>
        <taxon>Bacillaceae</taxon>
        <taxon>Niallia</taxon>
    </lineage>
</organism>
<keyword evidence="2" id="KW-1185">Reference proteome</keyword>
<gene>
    <name evidence="1" type="ORF">R4Z09_19495</name>
</gene>
<proteinExistence type="predicted"/>
<evidence type="ECO:0000313" key="1">
    <source>
        <dbReference type="EMBL" id="WVX79468.1"/>
    </source>
</evidence>
<dbReference type="Proteomes" id="UP001357223">
    <property type="component" value="Chromosome"/>
</dbReference>
<protein>
    <submittedName>
        <fullName evidence="1">Uncharacterized protein</fullName>
    </submittedName>
</protein>
<dbReference type="EMBL" id="CP137640">
    <property type="protein sequence ID" value="WVX79468.1"/>
    <property type="molecule type" value="Genomic_DNA"/>
</dbReference>
<name>A0ABZ2C7Z9_9BACI</name>
<accession>A0ABZ2C7Z9</accession>